<reference evidence="2" key="2">
    <citation type="submission" date="2024-10" db="UniProtKB">
        <authorList>
            <consortium name="EnsemblProtists"/>
        </authorList>
    </citation>
    <scope>IDENTIFICATION</scope>
</reference>
<protein>
    <recommendedName>
        <fullName evidence="4">TPX2 C-terminal domain-containing protein</fullName>
    </recommendedName>
</protein>
<dbReference type="GeneID" id="17278409"/>
<dbReference type="KEGG" id="ehx:EMIHUDRAFT_315060"/>
<dbReference type="AlphaFoldDB" id="A0A0D3KBK3"/>
<sequence length="114" mass="12280">MLAAQEEDDARIEKEEKARKEAEWAAKKAAREEAKGLQAKGVRPGARYSNGARLPPLRSRPRKGTAPARKSAAPDGALTPREQHAVNSPRKGPPAKFPPNAFVTPAPTAKENHA</sequence>
<dbReference type="EnsemblProtists" id="EOD33138">
    <property type="protein sequence ID" value="EOD33138"/>
    <property type="gene ID" value="EMIHUDRAFT_352396"/>
</dbReference>
<keyword evidence="3" id="KW-1185">Reference proteome</keyword>
<dbReference type="RefSeq" id="XP_005785567.1">
    <property type="nucleotide sequence ID" value="XM_005785510.1"/>
</dbReference>
<evidence type="ECO:0000313" key="2">
    <source>
        <dbReference type="EnsemblProtists" id="EOD33138"/>
    </source>
</evidence>
<evidence type="ECO:0000313" key="3">
    <source>
        <dbReference type="Proteomes" id="UP000013827"/>
    </source>
</evidence>
<accession>A0A0D3KBK3</accession>
<name>A0A0D3KBK3_EMIH1</name>
<dbReference type="PaxDb" id="2903-EOD27015"/>
<dbReference type="EnsemblProtists" id="EOD27015">
    <property type="protein sequence ID" value="EOD27015"/>
    <property type="gene ID" value="EMIHUDRAFT_315060"/>
</dbReference>
<dbReference type="GeneID" id="17272565"/>
<evidence type="ECO:0008006" key="4">
    <source>
        <dbReference type="Google" id="ProtNLM"/>
    </source>
</evidence>
<dbReference type="RefSeq" id="XP_005779444.1">
    <property type="nucleotide sequence ID" value="XM_005779387.1"/>
</dbReference>
<dbReference type="Proteomes" id="UP000013827">
    <property type="component" value="Unassembled WGS sequence"/>
</dbReference>
<dbReference type="KEGG" id="ehx:EMIHUDRAFT_352396"/>
<feature type="region of interest" description="Disordered" evidence="1">
    <location>
        <begin position="28"/>
        <end position="114"/>
    </location>
</feature>
<organism evidence="2 3">
    <name type="scientific">Emiliania huxleyi (strain CCMP1516)</name>
    <dbReference type="NCBI Taxonomy" id="280463"/>
    <lineage>
        <taxon>Eukaryota</taxon>
        <taxon>Haptista</taxon>
        <taxon>Haptophyta</taxon>
        <taxon>Prymnesiophyceae</taxon>
        <taxon>Isochrysidales</taxon>
        <taxon>Noelaerhabdaceae</taxon>
        <taxon>Emiliania</taxon>
    </lineage>
</organism>
<evidence type="ECO:0000256" key="1">
    <source>
        <dbReference type="SAM" id="MobiDB-lite"/>
    </source>
</evidence>
<proteinExistence type="predicted"/>
<reference evidence="3" key="1">
    <citation type="journal article" date="2013" name="Nature">
        <title>Pan genome of the phytoplankton Emiliania underpins its global distribution.</title>
        <authorList>
            <person name="Read B.A."/>
            <person name="Kegel J."/>
            <person name="Klute M.J."/>
            <person name="Kuo A."/>
            <person name="Lefebvre S.C."/>
            <person name="Maumus F."/>
            <person name="Mayer C."/>
            <person name="Miller J."/>
            <person name="Monier A."/>
            <person name="Salamov A."/>
            <person name="Young J."/>
            <person name="Aguilar M."/>
            <person name="Claverie J.M."/>
            <person name="Frickenhaus S."/>
            <person name="Gonzalez K."/>
            <person name="Herman E.K."/>
            <person name="Lin Y.C."/>
            <person name="Napier J."/>
            <person name="Ogata H."/>
            <person name="Sarno A.F."/>
            <person name="Shmutz J."/>
            <person name="Schroeder D."/>
            <person name="de Vargas C."/>
            <person name="Verret F."/>
            <person name="von Dassow P."/>
            <person name="Valentin K."/>
            <person name="Van de Peer Y."/>
            <person name="Wheeler G."/>
            <person name="Dacks J.B."/>
            <person name="Delwiche C.F."/>
            <person name="Dyhrman S.T."/>
            <person name="Glockner G."/>
            <person name="John U."/>
            <person name="Richards T."/>
            <person name="Worden A.Z."/>
            <person name="Zhang X."/>
            <person name="Grigoriev I.V."/>
            <person name="Allen A.E."/>
            <person name="Bidle K."/>
            <person name="Borodovsky M."/>
            <person name="Bowler C."/>
            <person name="Brownlee C."/>
            <person name="Cock J.M."/>
            <person name="Elias M."/>
            <person name="Gladyshev V.N."/>
            <person name="Groth M."/>
            <person name="Guda C."/>
            <person name="Hadaegh A."/>
            <person name="Iglesias-Rodriguez M.D."/>
            <person name="Jenkins J."/>
            <person name="Jones B.M."/>
            <person name="Lawson T."/>
            <person name="Leese F."/>
            <person name="Lindquist E."/>
            <person name="Lobanov A."/>
            <person name="Lomsadze A."/>
            <person name="Malik S.B."/>
            <person name="Marsh M.E."/>
            <person name="Mackinder L."/>
            <person name="Mock T."/>
            <person name="Mueller-Roeber B."/>
            <person name="Pagarete A."/>
            <person name="Parker M."/>
            <person name="Probert I."/>
            <person name="Quesneville H."/>
            <person name="Raines C."/>
            <person name="Rensing S.A."/>
            <person name="Riano-Pachon D.M."/>
            <person name="Richier S."/>
            <person name="Rokitta S."/>
            <person name="Shiraiwa Y."/>
            <person name="Soanes D.M."/>
            <person name="van der Giezen M."/>
            <person name="Wahlund T.M."/>
            <person name="Williams B."/>
            <person name="Wilson W."/>
            <person name="Wolfe G."/>
            <person name="Wurch L.L."/>
        </authorList>
    </citation>
    <scope>NUCLEOTIDE SEQUENCE</scope>
</reference>
<dbReference type="HOGENOM" id="CLU_2125761_0_0_1"/>